<protein>
    <submittedName>
        <fullName evidence="3">Uncharacterized protein</fullName>
    </submittedName>
</protein>
<accession>A0A1A9X1M4</accession>
<dbReference type="GO" id="GO:0005634">
    <property type="term" value="C:nucleus"/>
    <property type="evidence" value="ECO:0007669"/>
    <property type="project" value="TreeGrafter"/>
</dbReference>
<comment type="similarity">
    <text evidence="1">Belongs to the MYG1 family.</text>
</comment>
<dbReference type="AlphaFoldDB" id="A0A1A9X1M4"/>
<dbReference type="GO" id="GO:0005737">
    <property type="term" value="C:cytoplasm"/>
    <property type="evidence" value="ECO:0007669"/>
    <property type="project" value="TreeGrafter"/>
</dbReference>
<dbReference type="PANTHER" id="PTHR11215:SF1">
    <property type="entry name" value="MYG1 EXONUCLEASE"/>
    <property type="match status" value="1"/>
</dbReference>
<feature type="coiled-coil region" evidence="2">
    <location>
        <begin position="4"/>
        <end position="35"/>
    </location>
</feature>
<reference evidence="4" key="1">
    <citation type="submission" date="2014-03" db="EMBL/GenBank/DDBJ databases">
        <authorList>
            <person name="Aksoy S."/>
            <person name="Warren W."/>
            <person name="Wilson R.K."/>
        </authorList>
    </citation>
    <scope>NUCLEOTIDE SEQUENCE [LARGE SCALE GENOMIC DNA]</scope>
    <source>
        <strain evidence="4">IAEA</strain>
    </source>
</reference>
<dbReference type="VEuPathDB" id="VectorBase:GBRI040892"/>
<keyword evidence="4" id="KW-1185">Reference proteome</keyword>
<dbReference type="EnsemblMetazoa" id="GBRI040892-RA">
    <property type="protein sequence ID" value="GBRI040892-PA"/>
    <property type="gene ID" value="GBRI040892"/>
</dbReference>
<reference evidence="3" key="2">
    <citation type="submission" date="2020-05" db="UniProtKB">
        <authorList>
            <consortium name="EnsemblMetazoa"/>
        </authorList>
    </citation>
    <scope>IDENTIFICATION</scope>
    <source>
        <strain evidence="3">IAEA</strain>
    </source>
</reference>
<proteinExistence type="inferred from homology"/>
<keyword evidence="2" id="KW-0175">Coiled coil</keyword>
<dbReference type="PANTHER" id="PTHR11215">
    <property type="entry name" value="METAL DEPENDENT HYDROLASE - RELATED"/>
    <property type="match status" value="1"/>
</dbReference>
<dbReference type="InterPro" id="IPR003226">
    <property type="entry name" value="MYG1_exonuclease"/>
</dbReference>
<evidence type="ECO:0000313" key="3">
    <source>
        <dbReference type="EnsemblMetazoa" id="GBRI040892-PA"/>
    </source>
</evidence>
<evidence type="ECO:0000256" key="1">
    <source>
        <dbReference type="ARBA" id="ARBA00010105"/>
    </source>
</evidence>
<dbReference type="STRING" id="37001.A0A1A9X1M4"/>
<sequence>MHNEPKYEQEANAKRNDLENLINETENTFNNALHDKNTLKTPSVNGQTACITFVGNTFVSIARNMESESGSIPLKRCKDDCLTIGTHSGTFHADEVLACFMLKQLTEYESAKILRSRDNVELQKNCSIIVDVGSEFDHDRKLYDHHQKSFQETLSTLRPELGDKYQIRLSSAGLIYNYYGESIIDNILKKHGVELSDENLRLTYIQVYRSFISEIDAIDNGVPLCPDGQEPLYKISTNISARVSRLNLSWDDETGDCQEDRFLQAMCAVGKEFVERVLYIGKSWIKAREYVRNALQNATKVHETGEILLLKRLCPWKQHLFDLEQECNIEGRTKLVIFEDTQDGTWRVAGVPVTPDSFLGRQFLPEEWRGLKNENLSQTVGIDDLLFAHSTGFMGGAKAREAALAMAIKSLQWPRKAETKTQCR</sequence>
<dbReference type="Pfam" id="PF03690">
    <property type="entry name" value="MYG1_exonuc"/>
    <property type="match status" value="1"/>
</dbReference>
<dbReference type="Proteomes" id="UP000091820">
    <property type="component" value="Unassembled WGS sequence"/>
</dbReference>
<evidence type="ECO:0000256" key="2">
    <source>
        <dbReference type="SAM" id="Coils"/>
    </source>
</evidence>
<evidence type="ECO:0000313" key="4">
    <source>
        <dbReference type="Proteomes" id="UP000091820"/>
    </source>
</evidence>
<name>A0A1A9X1M4_9MUSC</name>
<organism evidence="3 4">
    <name type="scientific">Glossina brevipalpis</name>
    <dbReference type="NCBI Taxonomy" id="37001"/>
    <lineage>
        <taxon>Eukaryota</taxon>
        <taxon>Metazoa</taxon>
        <taxon>Ecdysozoa</taxon>
        <taxon>Arthropoda</taxon>
        <taxon>Hexapoda</taxon>
        <taxon>Insecta</taxon>
        <taxon>Pterygota</taxon>
        <taxon>Neoptera</taxon>
        <taxon>Endopterygota</taxon>
        <taxon>Diptera</taxon>
        <taxon>Brachycera</taxon>
        <taxon>Muscomorpha</taxon>
        <taxon>Hippoboscoidea</taxon>
        <taxon>Glossinidae</taxon>
        <taxon>Glossina</taxon>
    </lineage>
</organism>